<evidence type="ECO:0000313" key="1">
    <source>
        <dbReference type="EMBL" id="POI32851.1"/>
    </source>
</evidence>
<gene>
    <name evidence="1" type="ORF">CIB84_003397</name>
</gene>
<name>A0A2P4T921_BAMTH</name>
<proteinExistence type="predicted"/>
<organism evidence="1 2">
    <name type="scientific">Bambusicola thoracicus</name>
    <name type="common">Chinese bamboo-partridge</name>
    <name type="synonym">Perdix thoracica</name>
    <dbReference type="NCBI Taxonomy" id="9083"/>
    <lineage>
        <taxon>Eukaryota</taxon>
        <taxon>Metazoa</taxon>
        <taxon>Chordata</taxon>
        <taxon>Craniata</taxon>
        <taxon>Vertebrata</taxon>
        <taxon>Euteleostomi</taxon>
        <taxon>Archelosauria</taxon>
        <taxon>Archosauria</taxon>
        <taxon>Dinosauria</taxon>
        <taxon>Saurischia</taxon>
        <taxon>Theropoda</taxon>
        <taxon>Coelurosauria</taxon>
        <taxon>Aves</taxon>
        <taxon>Neognathae</taxon>
        <taxon>Galloanserae</taxon>
        <taxon>Galliformes</taxon>
        <taxon>Phasianidae</taxon>
        <taxon>Perdicinae</taxon>
        <taxon>Bambusicola</taxon>
    </lineage>
</organism>
<sequence length="175" mass="19908">MQGLTQGRHVVCLEVKSFSKPEIYMVLKQYYKTVKIPCRTPLWIAASQYNCHIHKWEDVEGPSQKSSHANRLALKPPPSSISNFHLHPSACVLLTVPEHRAGAHPADDNQFSCRTISEYEFPPERTWSFWCQDQVTLMALQIPAGPVEEVRISQKAQTAMKLSLYGQQCPQSFKL</sequence>
<dbReference type="OrthoDB" id="10585028at2759"/>
<protein>
    <submittedName>
        <fullName evidence="1">Uncharacterized protein</fullName>
    </submittedName>
</protein>
<dbReference type="AlphaFoldDB" id="A0A2P4T921"/>
<reference evidence="1 2" key="1">
    <citation type="submission" date="2018-01" db="EMBL/GenBank/DDBJ databases">
        <title>Comparison of the Chinese Bamboo Partridge and Red Junglefowl genome sequences highlights the importance of demography in genome evolution.</title>
        <authorList>
            <person name="Tiley G.P."/>
            <person name="Kimball R.T."/>
            <person name="Braun E.L."/>
            <person name="Burleigh J.G."/>
        </authorList>
    </citation>
    <scope>NUCLEOTIDE SEQUENCE [LARGE SCALE GENOMIC DNA]</scope>
    <source>
        <strain evidence="1">RTK389</strain>
        <tissue evidence="1">Blood</tissue>
    </source>
</reference>
<comment type="caution">
    <text evidence="1">The sequence shown here is derived from an EMBL/GenBank/DDBJ whole genome shotgun (WGS) entry which is preliminary data.</text>
</comment>
<accession>A0A2P4T921</accession>
<dbReference type="Proteomes" id="UP000237246">
    <property type="component" value="Unassembled WGS sequence"/>
</dbReference>
<evidence type="ECO:0000313" key="2">
    <source>
        <dbReference type="Proteomes" id="UP000237246"/>
    </source>
</evidence>
<keyword evidence="2" id="KW-1185">Reference proteome</keyword>
<dbReference type="EMBL" id="PPHD01004812">
    <property type="protein sequence ID" value="POI32851.1"/>
    <property type="molecule type" value="Genomic_DNA"/>
</dbReference>